<dbReference type="AlphaFoldDB" id="A0AAD6A1T9"/>
<dbReference type="InterPro" id="IPR040610">
    <property type="entry name" value="SNRNP25_ubiquitin"/>
</dbReference>
<comment type="caution">
    <text evidence="3">The sequence shown here is derived from an EMBL/GenBank/DDBJ whole genome shotgun (WGS) entry which is preliminary data.</text>
</comment>
<evidence type="ECO:0000313" key="3">
    <source>
        <dbReference type="EMBL" id="KAJ3708127.1"/>
    </source>
</evidence>
<protein>
    <recommendedName>
        <fullName evidence="2">SNRNP25 ubiquitin-like domain-containing protein</fullName>
    </recommendedName>
</protein>
<organism evidence="3 4">
    <name type="scientific">Rhynchospora tenuis</name>
    <dbReference type="NCBI Taxonomy" id="198213"/>
    <lineage>
        <taxon>Eukaryota</taxon>
        <taxon>Viridiplantae</taxon>
        <taxon>Streptophyta</taxon>
        <taxon>Embryophyta</taxon>
        <taxon>Tracheophyta</taxon>
        <taxon>Spermatophyta</taxon>
        <taxon>Magnoliopsida</taxon>
        <taxon>Liliopsida</taxon>
        <taxon>Poales</taxon>
        <taxon>Cyperaceae</taxon>
        <taxon>Cyperoideae</taxon>
        <taxon>Rhynchosporeae</taxon>
        <taxon>Rhynchospora</taxon>
    </lineage>
</organism>
<dbReference type="SUPFAM" id="SSF54236">
    <property type="entry name" value="Ubiquitin-like"/>
    <property type="match status" value="1"/>
</dbReference>
<evidence type="ECO:0000313" key="4">
    <source>
        <dbReference type="Proteomes" id="UP001210211"/>
    </source>
</evidence>
<dbReference type="EMBL" id="JAMRDG010000001">
    <property type="protein sequence ID" value="KAJ3708127.1"/>
    <property type="molecule type" value="Genomic_DNA"/>
</dbReference>
<feature type="region of interest" description="Disordered" evidence="1">
    <location>
        <begin position="1"/>
        <end position="32"/>
    </location>
</feature>
<dbReference type="PANTHER" id="PTHR14942:SF9">
    <property type="entry name" value="OS02G0188500 PROTEIN"/>
    <property type="match status" value="1"/>
</dbReference>
<dbReference type="Proteomes" id="UP001210211">
    <property type="component" value="Unassembled WGS sequence"/>
</dbReference>
<gene>
    <name evidence="3" type="ORF">LUZ61_011832</name>
</gene>
<evidence type="ECO:0000256" key="1">
    <source>
        <dbReference type="SAM" id="MobiDB-lite"/>
    </source>
</evidence>
<sequence>MLISDTVSEEERNSFSGGNIRPGHHRRRSSFSYKRIPSSPSTNLISLAILKLDNSTFDVQVAKGATICDVKASIEHLFYPLLKEGGINISWSHVWSHFCLCFENQKLTNDKATLRSLRIKDGDKLRFVHHLSMEKRSRKRKSKVREIFELQRSLPSPPRLSEDVIKKVSQSAELIKKSGSYDDINVYRTTLDDKFSEDVQSKSCIFPCGWFSYSRVKGRRDNQYRRDL</sequence>
<dbReference type="CDD" id="cd17058">
    <property type="entry name" value="Ubl_SNRNP25"/>
    <property type="match status" value="1"/>
</dbReference>
<proteinExistence type="predicted"/>
<accession>A0AAD6A1T9</accession>
<name>A0AAD6A1T9_9POAL</name>
<dbReference type="Gene3D" id="3.10.20.90">
    <property type="entry name" value="Phosphatidylinositol 3-kinase Catalytic Subunit, Chain A, domain 1"/>
    <property type="match status" value="1"/>
</dbReference>
<dbReference type="InterPro" id="IPR039690">
    <property type="entry name" value="SNRNP25"/>
</dbReference>
<feature type="domain" description="SNRNP25 ubiquitin-like" evidence="2">
    <location>
        <begin position="46"/>
        <end position="130"/>
    </location>
</feature>
<dbReference type="InterPro" id="IPR029071">
    <property type="entry name" value="Ubiquitin-like_domsf"/>
</dbReference>
<dbReference type="Pfam" id="PF18036">
    <property type="entry name" value="Ubiquitin_4"/>
    <property type="match status" value="1"/>
</dbReference>
<dbReference type="PANTHER" id="PTHR14942">
    <property type="entry name" value="U11/U12 SMALL NUCLEAR RIBONUCLEOPROTEIN 25 KDA PROTEIN"/>
    <property type="match status" value="1"/>
</dbReference>
<keyword evidence="4" id="KW-1185">Reference proteome</keyword>
<evidence type="ECO:0000259" key="2">
    <source>
        <dbReference type="Pfam" id="PF18036"/>
    </source>
</evidence>
<reference evidence="3 4" key="1">
    <citation type="journal article" date="2022" name="Cell">
        <title>Repeat-based holocentromeres influence genome architecture and karyotype evolution.</title>
        <authorList>
            <person name="Hofstatter P.G."/>
            <person name="Thangavel G."/>
            <person name="Lux T."/>
            <person name="Neumann P."/>
            <person name="Vondrak T."/>
            <person name="Novak P."/>
            <person name="Zhang M."/>
            <person name="Costa L."/>
            <person name="Castellani M."/>
            <person name="Scott A."/>
            <person name="Toegelov H."/>
            <person name="Fuchs J."/>
            <person name="Mata-Sucre Y."/>
            <person name="Dias Y."/>
            <person name="Vanzela A.L.L."/>
            <person name="Huettel B."/>
            <person name="Almeida C.C.S."/>
            <person name="Simkova H."/>
            <person name="Souza G."/>
            <person name="Pedrosa-Harand A."/>
            <person name="Macas J."/>
            <person name="Mayer K.F.X."/>
            <person name="Houben A."/>
            <person name="Marques A."/>
        </authorList>
    </citation>
    <scope>NUCLEOTIDE SEQUENCE [LARGE SCALE GENOMIC DNA]</scope>
    <source>
        <strain evidence="3">RhyTen1mFocal</strain>
    </source>
</reference>
<dbReference type="GO" id="GO:0000398">
    <property type="term" value="P:mRNA splicing, via spliceosome"/>
    <property type="evidence" value="ECO:0007669"/>
    <property type="project" value="InterPro"/>
</dbReference>